<dbReference type="Proteomes" id="UP000626982">
    <property type="component" value="Unassembled WGS sequence"/>
</dbReference>
<comment type="caution">
    <text evidence="9">The sequence shown here is derived from an EMBL/GenBank/DDBJ whole genome shotgun (WGS) entry which is preliminary data.</text>
</comment>
<keyword evidence="7" id="KW-0378">Hydrolase</keyword>
<dbReference type="InterPro" id="IPR005900">
    <property type="entry name" value="6-phosphogluconolactonase_DevB"/>
</dbReference>
<evidence type="ECO:0000313" key="9">
    <source>
        <dbReference type="EMBL" id="GGN83884.1"/>
    </source>
</evidence>
<dbReference type="Pfam" id="PF01182">
    <property type="entry name" value="Glucosamine_iso"/>
    <property type="match status" value="1"/>
</dbReference>
<organism evidence="9 10">
    <name type="scientific">Agrococcus terreus</name>
    <dbReference type="NCBI Taxonomy" id="574649"/>
    <lineage>
        <taxon>Bacteria</taxon>
        <taxon>Bacillati</taxon>
        <taxon>Actinomycetota</taxon>
        <taxon>Actinomycetes</taxon>
        <taxon>Micrococcales</taxon>
        <taxon>Microbacteriaceae</taxon>
        <taxon>Agrococcus</taxon>
    </lineage>
</organism>
<dbReference type="Gene3D" id="3.40.50.1360">
    <property type="match status" value="1"/>
</dbReference>
<reference evidence="10" key="1">
    <citation type="journal article" date="2019" name="Int. J. Syst. Evol. Microbiol.">
        <title>The Global Catalogue of Microorganisms (GCM) 10K type strain sequencing project: providing services to taxonomists for standard genome sequencing and annotation.</title>
        <authorList>
            <consortium name="The Broad Institute Genomics Platform"/>
            <consortium name="The Broad Institute Genome Sequencing Center for Infectious Disease"/>
            <person name="Wu L."/>
            <person name="Ma J."/>
        </authorList>
    </citation>
    <scope>NUCLEOTIDE SEQUENCE [LARGE SCALE GENOMIC DNA]</scope>
    <source>
        <strain evidence="10">CGMCC 1.6960</strain>
    </source>
</reference>
<evidence type="ECO:0000259" key="8">
    <source>
        <dbReference type="Pfam" id="PF01182"/>
    </source>
</evidence>
<evidence type="ECO:0000256" key="7">
    <source>
        <dbReference type="RuleBase" id="RU365095"/>
    </source>
</evidence>
<evidence type="ECO:0000256" key="5">
    <source>
        <dbReference type="ARBA" id="ARBA00013198"/>
    </source>
</evidence>
<dbReference type="RefSeq" id="WP_188717575.1">
    <property type="nucleotide sequence ID" value="NZ_BAABBD010000002.1"/>
</dbReference>
<dbReference type="PANTHER" id="PTHR11054:SF0">
    <property type="entry name" value="6-PHOSPHOGLUCONOLACTONASE"/>
    <property type="match status" value="1"/>
</dbReference>
<dbReference type="SUPFAM" id="SSF100950">
    <property type="entry name" value="NagB/RpiA/CoA transferase-like"/>
    <property type="match status" value="1"/>
</dbReference>
<accession>A0ABQ2KJS5</accession>
<keyword evidence="10" id="KW-1185">Reference proteome</keyword>
<comment type="catalytic activity">
    <reaction evidence="1 7">
        <text>6-phospho-D-glucono-1,5-lactone + H2O = 6-phospho-D-gluconate + H(+)</text>
        <dbReference type="Rhea" id="RHEA:12556"/>
        <dbReference type="ChEBI" id="CHEBI:15377"/>
        <dbReference type="ChEBI" id="CHEBI:15378"/>
        <dbReference type="ChEBI" id="CHEBI:57955"/>
        <dbReference type="ChEBI" id="CHEBI:58759"/>
        <dbReference type="EC" id="3.1.1.31"/>
    </reaction>
</comment>
<evidence type="ECO:0000313" key="10">
    <source>
        <dbReference type="Proteomes" id="UP000626982"/>
    </source>
</evidence>
<feature type="domain" description="Glucosamine/galactosamine-6-phosphate isomerase" evidence="8">
    <location>
        <begin position="10"/>
        <end position="218"/>
    </location>
</feature>
<name>A0ABQ2KJS5_9MICO</name>
<comment type="function">
    <text evidence="2 7">Hydrolysis of 6-phosphogluconolactone to 6-phosphogluconate.</text>
</comment>
<dbReference type="CDD" id="cd01400">
    <property type="entry name" value="6PGL"/>
    <property type="match status" value="1"/>
</dbReference>
<dbReference type="InterPro" id="IPR039104">
    <property type="entry name" value="6PGL"/>
</dbReference>
<evidence type="ECO:0000256" key="3">
    <source>
        <dbReference type="ARBA" id="ARBA00004961"/>
    </source>
</evidence>
<dbReference type="NCBIfam" id="TIGR01198">
    <property type="entry name" value="pgl"/>
    <property type="match status" value="1"/>
</dbReference>
<dbReference type="InterPro" id="IPR006148">
    <property type="entry name" value="Glc/Gal-6P_isomerase"/>
</dbReference>
<evidence type="ECO:0000256" key="2">
    <source>
        <dbReference type="ARBA" id="ARBA00002681"/>
    </source>
</evidence>
<proteinExistence type="inferred from homology"/>
<evidence type="ECO:0000256" key="6">
    <source>
        <dbReference type="ARBA" id="ARBA00020337"/>
    </source>
</evidence>
<gene>
    <name evidence="7 9" type="primary">pgl</name>
    <name evidence="9" type="ORF">GCM10010968_15170</name>
</gene>
<dbReference type="InterPro" id="IPR037171">
    <property type="entry name" value="NagB/RpiA_transferase-like"/>
</dbReference>
<sequence>MSAELHVAADRAALVADAADRLAAAIADAIAARGRALVAVTGGSVGIELLAALGERDVDWERLHVTWSDERYVAADSPDRNAVQAREALLDRVPIPADHVHELPAADGTTLDQAALRATSVLEWLGPVDVTLLGVGPDAHIASLFPGMPGVDEPGERVIAVRDSPKPPPERLSFTLGAIAASERTWLIVAGADKAESVRLALGDADAATAPVAHARGRVETLLLADAEAASLVA</sequence>
<dbReference type="PANTHER" id="PTHR11054">
    <property type="entry name" value="6-PHOSPHOGLUCONOLACTONASE"/>
    <property type="match status" value="1"/>
</dbReference>
<dbReference type="EC" id="3.1.1.31" evidence="5 7"/>
<comment type="pathway">
    <text evidence="3 7">Carbohydrate degradation; pentose phosphate pathway; D-ribulose 5-phosphate from D-glucose 6-phosphate (oxidative stage): step 2/3.</text>
</comment>
<evidence type="ECO:0000256" key="1">
    <source>
        <dbReference type="ARBA" id="ARBA00000832"/>
    </source>
</evidence>
<protein>
    <recommendedName>
        <fullName evidence="6 7">6-phosphogluconolactonase</fullName>
        <shortName evidence="7">6PGL</shortName>
        <ecNumber evidence="5 7">3.1.1.31</ecNumber>
    </recommendedName>
</protein>
<dbReference type="EMBL" id="BMLM01000001">
    <property type="protein sequence ID" value="GGN83884.1"/>
    <property type="molecule type" value="Genomic_DNA"/>
</dbReference>
<comment type="similarity">
    <text evidence="4 7">Belongs to the glucosamine/galactosamine-6-phosphate isomerase family. 6-phosphogluconolactonase subfamily.</text>
</comment>
<evidence type="ECO:0000256" key="4">
    <source>
        <dbReference type="ARBA" id="ARBA00010662"/>
    </source>
</evidence>